<dbReference type="AlphaFoldDB" id="A0A1D9Q0U1"/>
<proteinExistence type="predicted"/>
<sequence>MMMFPRNWEQNVTVSIRVDRKAGFEIIGLLDLQPLSKVQTVQGQAQYYSNMLIERLNLLGPSLYAAIIGTGLYKSASGSRCSCIDVFFFDDDDDIVFSIMVDQDSGDKLVEEFGLRFYQY</sequence>
<dbReference type="VEuPathDB" id="FungiDB:sscle_04g033580"/>
<accession>A0A1D9Q0U1</accession>
<evidence type="ECO:0000313" key="2">
    <source>
        <dbReference type="Proteomes" id="UP000177798"/>
    </source>
</evidence>
<dbReference type="EMBL" id="CP017817">
    <property type="protein sequence ID" value="APA08588.1"/>
    <property type="molecule type" value="Genomic_DNA"/>
</dbReference>
<protein>
    <submittedName>
        <fullName evidence="1">Uncharacterized protein</fullName>
    </submittedName>
</protein>
<evidence type="ECO:0000313" key="1">
    <source>
        <dbReference type="EMBL" id="APA08588.1"/>
    </source>
</evidence>
<gene>
    <name evidence="1" type="ORF">sscle_04g033580</name>
</gene>
<reference evidence="2" key="1">
    <citation type="journal article" date="2017" name="Genome Biol. Evol.">
        <title>The complete genome sequence of the phytopathogenic fungus Sclerotinia sclerotiorum reveals insights into the genome architecture of broad host range pathogens.</title>
        <authorList>
            <person name="Derbyshire M."/>
            <person name="Denton-Giles M."/>
            <person name="Hegedus D."/>
            <person name="Seifbarghy S."/>
            <person name="Rollins J."/>
            <person name="van Kan J."/>
            <person name="Seidl M.F."/>
            <person name="Faino L."/>
            <person name="Mbengue M."/>
            <person name="Navaud O."/>
            <person name="Raffaele S."/>
            <person name="Hammond-Kosack K."/>
            <person name="Heard S."/>
            <person name="Oliver R."/>
        </authorList>
    </citation>
    <scope>NUCLEOTIDE SEQUENCE [LARGE SCALE GENOMIC DNA]</scope>
    <source>
        <strain evidence="2">ATCC 18683 / 1980 / Ss-1</strain>
    </source>
</reference>
<name>A0A1D9Q0U1_SCLS1</name>
<organism evidence="1 2">
    <name type="scientific">Sclerotinia sclerotiorum (strain ATCC 18683 / 1980 / Ss-1)</name>
    <name type="common">White mold</name>
    <name type="synonym">Whetzelinia sclerotiorum</name>
    <dbReference type="NCBI Taxonomy" id="665079"/>
    <lineage>
        <taxon>Eukaryota</taxon>
        <taxon>Fungi</taxon>
        <taxon>Dikarya</taxon>
        <taxon>Ascomycota</taxon>
        <taxon>Pezizomycotina</taxon>
        <taxon>Leotiomycetes</taxon>
        <taxon>Helotiales</taxon>
        <taxon>Sclerotiniaceae</taxon>
        <taxon>Sclerotinia</taxon>
    </lineage>
</organism>
<dbReference type="OrthoDB" id="3552529at2759"/>
<dbReference type="Proteomes" id="UP000177798">
    <property type="component" value="Chromosome 4"/>
</dbReference>